<sequence>MDSKSESSSADSRPEYLHLDQPQVQNNHRVSPYIKAFTGEDAFQCYWCGTVFNDPSRKRKFKRFGGLWTTSVDKDALGVIGYRCGYTLPPPKPDAPVTDLAETSEGSEAGLSASSGAKGQAKVAVDPRICGRPRCGRCKAQAETVERRFMRACVDVRQLDTSEKFVMGDKVVRSALESEAAEGLKKSIDNNPRDYKTELEAFEKEWETGQDLIEKTNTAIKSIESACENPPKSMTKDALQDLLNAELSGVLENHFKDYTVLREGQKKLQDSYDLERMVALAKAENTGNFWTGREPRALLKEGKAHDGIAVTERTGQLVAMEPVISLPVGGIPVSRSMTRKDSEERMEKSKGDWQPTEVCIDPAVERKLAKGLVTFTTRLEDLNWLTDLACGRLEKLDRKVKKAVDDERELLGLESKVQNIVGVGGVGKVVCNLLTSHIAKRQASQNSSS</sequence>
<feature type="compositionally biased region" description="Low complexity" evidence="1">
    <location>
        <begin position="101"/>
        <end position="115"/>
    </location>
</feature>
<feature type="region of interest" description="Disordered" evidence="1">
    <location>
        <begin position="334"/>
        <end position="354"/>
    </location>
</feature>
<evidence type="ECO:0000313" key="2">
    <source>
        <dbReference type="EMBL" id="RPA78260.1"/>
    </source>
</evidence>
<accession>A0A3N4I2D0</accession>
<feature type="compositionally biased region" description="Low complexity" evidence="1">
    <location>
        <begin position="1"/>
        <end position="11"/>
    </location>
</feature>
<reference evidence="2 3" key="1">
    <citation type="journal article" date="2018" name="Nat. Ecol. Evol.">
        <title>Pezizomycetes genomes reveal the molecular basis of ectomycorrhizal truffle lifestyle.</title>
        <authorList>
            <person name="Murat C."/>
            <person name="Payen T."/>
            <person name="Noel B."/>
            <person name="Kuo A."/>
            <person name="Morin E."/>
            <person name="Chen J."/>
            <person name="Kohler A."/>
            <person name="Krizsan K."/>
            <person name="Balestrini R."/>
            <person name="Da Silva C."/>
            <person name="Montanini B."/>
            <person name="Hainaut M."/>
            <person name="Levati E."/>
            <person name="Barry K.W."/>
            <person name="Belfiori B."/>
            <person name="Cichocki N."/>
            <person name="Clum A."/>
            <person name="Dockter R.B."/>
            <person name="Fauchery L."/>
            <person name="Guy J."/>
            <person name="Iotti M."/>
            <person name="Le Tacon F."/>
            <person name="Lindquist E.A."/>
            <person name="Lipzen A."/>
            <person name="Malagnac F."/>
            <person name="Mello A."/>
            <person name="Molinier V."/>
            <person name="Miyauchi S."/>
            <person name="Poulain J."/>
            <person name="Riccioni C."/>
            <person name="Rubini A."/>
            <person name="Sitrit Y."/>
            <person name="Splivallo R."/>
            <person name="Traeger S."/>
            <person name="Wang M."/>
            <person name="Zifcakova L."/>
            <person name="Wipf D."/>
            <person name="Zambonelli A."/>
            <person name="Paolocci F."/>
            <person name="Nowrousian M."/>
            <person name="Ottonello S."/>
            <person name="Baldrian P."/>
            <person name="Spatafora J.W."/>
            <person name="Henrissat B."/>
            <person name="Nagy L.G."/>
            <person name="Aury J.M."/>
            <person name="Wincker P."/>
            <person name="Grigoriev I.V."/>
            <person name="Bonfante P."/>
            <person name="Martin F.M."/>
        </authorList>
    </citation>
    <scope>NUCLEOTIDE SEQUENCE [LARGE SCALE GENOMIC DNA]</scope>
    <source>
        <strain evidence="2 3">RN42</strain>
    </source>
</reference>
<name>A0A3N4I2D0_ASCIM</name>
<keyword evidence="3" id="KW-1185">Reference proteome</keyword>
<evidence type="ECO:0000256" key="1">
    <source>
        <dbReference type="SAM" id="MobiDB-lite"/>
    </source>
</evidence>
<dbReference type="AlphaFoldDB" id="A0A3N4I2D0"/>
<dbReference type="EMBL" id="ML119713">
    <property type="protein sequence ID" value="RPA78260.1"/>
    <property type="molecule type" value="Genomic_DNA"/>
</dbReference>
<feature type="region of interest" description="Disordered" evidence="1">
    <location>
        <begin position="93"/>
        <end position="115"/>
    </location>
</feature>
<proteinExistence type="predicted"/>
<gene>
    <name evidence="2" type="ORF">BJ508DRAFT_329388</name>
</gene>
<organism evidence="2 3">
    <name type="scientific">Ascobolus immersus RN42</name>
    <dbReference type="NCBI Taxonomy" id="1160509"/>
    <lineage>
        <taxon>Eukaryota</taxon>
        <taxon>Fungi</taxon>
        <taxon>Dikarya</taxon>
        <taxon>Ascomycota</taxon>
        <taxon>Pezizomycotina</taxon>
        <taxon>Pezizomycetes</taxon>
        <taxon>Pezizales</taxon>
        <taxon>Ascobolaceae</taxon>
        <taxon>Ascobolus</taxon>
    </lineage>
</organism>
<dbReference type="Proteomes" id="UP000275078">
    <property type="component" value="Unassembled WGS sequence"/>
</dbReference>
<protein>
    <submittedName>
        <fullName evidence="2">Uncharacterized protein</fullName>
    </submittedName>
</protein>
<feature type="compositionally biased region" description="Basic and acidic residues" evidence="1">
    <location>
        <begin position="338"/>
        <end position="351"/>
    </location>
</feature>
<feature type="region of interest" description="Disordered" evidence="1">
    <location>
        <begin position="1"/>
        <end position="24"/>
    </location>
</feature>
<evidence type="ECO:0000313" key="3">
    <source>
        <dbReference type="Proteomes" id="UP000275078"/>
    </source>
</evidence>